<gene>
    <name evidence="2" type="primary">ga05548</name>
    <name evidence="1" type="synonym">ga05095</name>
    <name evidence="1" type="ORF">PR202_ga05095</name>
    <name evidence="2" type="ORF">PR202_ga05548</name>
</gene>
<sequence length="89" mass="9311">MPRAYQVAGEDDLGAVADEVLDGGDGGADAGVIGDVLVVVERHVEVGAHEDARFPSSSAAPRSPTLFLAMVAMARVPRADDAWRHRDAT</sequence>
<evidence type="ECO:0000313" key="1">
    <source>
        <dbReference type="EMBL" id="GJM88961.1"/>
    </source>
</evidence>
<dbReference type="AntiFam" id="ANF00180">
    <property type="entry name" value="Shadow ORF (opposite PGK1)"/>
</dbReference>
<proteinExistence type="predicted"/>
<protein>
    <submittedName>
        <fullName evidence="2">Uncharacterized protein</fullName>
    </submittedName>
</protein>
<dbReference type="AlphaFoldDB" id="A0AAV5BTY2"/>
<evidence type="ECO:0000313" key="2">
    <source>
        <dbReference type="EMBL" id="GJM89362.1"/>
    </source>
</evidence>
<reference evidence="2" key="2">
    <citation type="submission" date="2021-12" db="EMBL/GenBank/DDBJ databases">
        <title>Resequencing data analysis of finger millet.</title>
        <authorList>
            <person name="Hatakeyama M."/>
            <person name="Aluri S."/>
            <person name="Balachadran M.T."/>
            <person name="Sivarajan S.R."/>
            <person name="Poveda L."/>
            <person name="Shimizu-Inatsugi R."/>
            <person name="Schlapbach R."/>
            <person name="Sreeman S.M."/>
            <person name="Shimizu K.K."/>
        </authorList>
    </citation>
    <scope>NUCLEOTIDE SEQUENCE</scope>
</reference>
<accession>A0AAV5BTY2</accession>
<dbReference type="EMBL" id="BQKI01000002">
    <property type="protein sequence ID" value="GJM89362.1"/>
    <property type="molecule type" value="Genomic_DNA"/>
</dbReference>
<evidence type="ECO:0000313" key="3">
    <source>
        <dbReference type="Proteomes" id="UP001054889"/>
    </source>
</evidence>
<comment type="caution">
    <text evidence="2">The sequence shown here is derived from an EMBL/GenBank/DDBJ whole genome shotgun (WGS) entry which is preliminary data.</text>
</comment>
<name>A0AAV5BTY2_ELECO</name>
<keyword evidence="3" id="KW-1185">Reference proteome</keyword>
<reference evidence="2" key="1">
    <citation type="journal article" date="2018" name="DNA Res.">
        <title>Multiple hybrid de novo genome assembly of finger millet, an orphan allotetraploid crop.</title>
        <authorList>
            <person name="Hatakeyama M."/>
            <person name="Aluri S."/>
            <person name="Balachadran M.T."/>
            <person name="Sivarajan S.R."/>
            <person name="Patrignani A."/>
            <person name="Gruter S."/>
            <person name="Poveda L."/>
            <person name="Shimizu-Inatsugi R."/>
            <person name="Baeten J."/>
            <person name="Francoijs K.J."/>
            <person name="Nataraja K.N."/>
            <person name="Reddy Y.A.N."/>
            <person name="Phadnis S."/>
            <person name="Ravikumar R.L."/>
            <person name="Schlapbach R."/>
            <person name="Sreeman S.M."/>
            <person name="Shimizu K.K."/>
        </authorList>
    </citation>
    <scope>NUCLEOTIDE SEQUENCE</scope>
</reference>
<dbReference type="Proteomes" id="UP001054889">
    <property type="component" value="Unassembled WGS sequence"/>
</dbReference>
<dbReference type="EMBL" id="BQKI01000002">
    <property type="protein sequence ID" value="GJM88961.1"/>
    <property type="molecule type" value="Genomic_DNA"/>
</dbReference>
<organism evidence="2 3">
    <name type="scientific">Eleusine coracana subsp. coracana</name>
    <dbReference type="NCBI Taxonomy" id="191504"/>
    <lineage>
        <taxon>Eukaryota</taxon>
        <taxon>Viridiplantae</taxon>
        <taxon>Streptophyta</taxon>
        <taxon>Embryophyta</taxon>
        <taxon>Tracheophyta</taxon>
        <taxon>Spermatophyta</taxon>
        <taxon>Magnoliopsida</taxon>
        <taxon>Liliopsida</taxon>
        <taxon>Poales</taxon>
        <taxon>Poaceae</taxon>
        <taxon>PACMAD clade</taxon>
        <taxon>Chloridoideae</taxon>
        <taxon>Cynodonteae</taxon>
        <taxon>Eleusininae</taxon>
        <taxon>Eleusine</taxon>
    </lineage>
</organism>